<dbReference type="Pfam" id="PF00300">
    <property type="entry name" value="His_Phos_1"/>
    <property type="match status" value="1"/>
</dbReference>
<dbReference type="Gene3D" id="3.40.50.1240">
    <property type="entry name" value="Phosphoglycerate mutase-like"/>
    <property type="match status" value="1"/>
</dbReference>
<name>A0A0R1VGG0_9LACO</name>
<feature type="active site" description="Proton donor/acceptor" evidence="1">
    <location>
        <position position="85"/>
    </location>
</feature>
<reference evidence="3 4" key="1">
    <citation type="journal article" date="2015" name="Genome Announc.">
        <title>Expanding the biotechnology potential of lactobacilli through comparative genomics of 213 strains and associated genera.</title>
        <authorList>
            <person name="Sun Z."/>
            <person name="Harris H.M."/>
            <person name="McCann A."/>
            <person name="Guo C."/>
            <person name="Argimon S."/>
            <person name="Zhang W."/>
            <person name="Yang X."/>
            <person name="Jeffery I.B."/>
            <person name="Cooney J.C."/>
            <person name="Kagawa T.F."/>
            <person name="Liu W."/>
            <person name="Song Y."/>
            <person name="Salvetti E."/>
            <person name="Wrobel A."/>
            <person name="Rasinkangas P."/>
            <person name="Parkhill J."/>
            <person name="Rea M.C."/>
            <person name="O'Sullivan O."/>
            <person name="Ritari J."/>
            <person name="Douillard F.P."/>
            <person name="Paul Ross R."/>
            <person name="Yang R."/>
            <person name="Briner A.E."/>
            <person name="Felis G.E."/>
            <person name="de Vos W.M."/>
            <person name="Barrangou R."/>
            <person name="Klaenhammer T.R."/>
            <person name="Caufield P.W."/>
            <person name="Cui Y."/>
            <person name="Zhang H."/>
            <person name="O'Toole P.W."/>
        </authorList>
    </citation>
    <scope>NUCLEOTIDE SEQUENCE [LARGE SCALE GENOMIC DNA]</scope>
    <source>
        <strain evidence="3 4">DSM 18382</strain>
    </source>
</reference>
<dbReference type="InterPro" id="IPR013078">
    <property type="entry name" value="His_Pase_superF_clade-1"/>
</dbReference>
<dbReference type="GO" id="GO:0005737">
    <property type="term" value="C:cytoplasm"/>
    <property type="evidence" value="ECO:0007669"/>
    <property type="project" value="TreeGrafter"/>
</dbReference>
<dbReference type="SMART" id="SM00855">
    <property type="entry name" value="PGAM"/>
    <property type="match status" value="1"/>
</dbReference>
<feature type="binding site" evidence="2">
    <location>
        <begin position="8"/>
        <end position="15"/>
    </location>
    <ligand>
        <name>substrate</name>
    </ligand>
</feature>
<keyword evidence="4" id="KW-1185">Reference proteome</keyword>
<dbReference type="PANTHER" id="PTHR48100">
    <property type="entry name" value="BROAD-SPECIFICITY PHOSPHATASE YOR283W-RELATED"/>
    <property type="match status" value="1"/>
</dbReference>
<dbReference type="PATRIC" id="fig|1423743.5.peg.1913"/>
<feature type="active site" description="Tele-phosphohistidine intermediate" evidence="1">
    <location>
        <position position="9"/>
    </location>
</feature>
<dbReference type="InterPro" id="IPR029033">
    <property type="entry name" value="His_PPase_superfam"/>
</dbReference>
<dbReference type="RefSeq" id="WP_235807200.1">
    <property type="nucleotide sequence ID" value="NZ_AZFY01000155.1"/>
</dbReference>
<dbReference type="CDD" id="cd07067">
    <property type="entry name" value="HP_PGM_like"/>
    <property type="match status" value="1"/>
</dbReference>
<dbReference type="SUPFAM" id="SSF53254">
    <property type="entry name" value="Phosphoglycerate mutase-like"/>
    <property type="match status" value="1"/>
</dbReference>
<dbReference type="GO" id="GO:0016791">
    <property type="term" value="F:phosphatase activity"/>
    <property type="evidence" value="ECO:0007669"/>
    <property type="project" value="TreeGrafter"/>
</dbReference>
<proteinExistence type="predicted"/>
<accession>A0A0R1VGG0</accession>
<dbReference type="InterPro" id="IPR050275">
    <property type="entry name" value="PGM_Phosphatase"/>
</dbReference>
<dbReference type="AlphaFoldDB" id="A0A0R1VGG0"/>
<protein>
    <submittedName>
        <fullName evidence="3">Phosphoglycerate mutase</fullName>
    </submittedName>
</protein>
<gene>
    <name evidence="3" type="ORF">FD41_GL001856</name>
</gene>
<evidence type="ECO:0000256" key="2">
    <source>
        <dbReference type="PIRSR" id="PIRSR613078-2"/>
    </source>
</evidence>
<organism evidence="3 4">
    <name type="scientific">Lentilactobacillus farraginis DSM 18382 = JCM 14108</name>
    <dbReference type="NCBI Taxonomy" id="1423743"/>
    <lineage>
        <taxon>Bacteria</taxon>
        <taxon>Bacillati</taxon>
        <taxon>Bacillota</taxon>
        <taxon>Bacilli</taxon>
        <taxon>Lactobacillales</taxon>
        <taxon>Lactobacillaceae</taxon>
        <taxon>Lentilactobacillus</taxon>
    </lineage>
</organism>
<dbReference type="Proteomes" id="UP000051966">
    <property type="component" value="Unassembled WGS sequence"/>
</dbReference>
<evidence type="ECO:0000313" key="4">
    <source>
        <dbReference type="Proteomes" id="UP000051966"/>
    </source>
</evidence>
<evidence type="ECO:0000256" key="1">
    <source>
        <dbReference type="PIRSR" id="PIRSR613078-1"/>
    </source>
</evidence>
<dbReference type="EMBL" id="AZFY01000155">
    <property type="protein sequence ID" value="KRM01036.1"/>
    <property type="molecule type" value="Genomic_DNA"/>
</dbReference>
<dbReference type="PANTHER" id="PTHR48100:SF1">
    <property type="entry name" value="HISTIDINE PHOSPHATASE FAMILY PROTEIN-RELATED"/>
    <property type="match status" value="1"/>
</dbReference>
<evidence type="ECO:0000313" key="3">
    <source>
        <dbReference type="EMBL" id="KRM01036.1"/>
    </source>
</evidence>
<feature type="binding site" evidence="2">
    <location>
        <position position="59"/>
    </location>
    <ligand>
        <name>substrate</name>
    </ligand>
</feature>
<comment type="caution">
    <text evidence="3">The sequence shown here is derived from an EMBL/GenBank/DDBJ whole genome shotgun (WGS) entry which is preliminary data.</text>
</comment>
<sequence>MTRLYFVRHGKTEWNLESRYQGAGGDSPLLSESYREMKQLADHFQNVPFNHIYASPIKRARITAGTIARRLKSHPVISLMSRLEEFDLGKMEGMKFTDVKEQYPQEFENFRNHPVLYDPTEIGGESFVDVINRMTPAIIEIVRSNPQKNVMIVSHGAALNAEINHLLGTPLADLRKRGGLANTSTTILDSSDQGQSFSLVKWNDTSYLNKKLDETDLV</sequence>